<dbReference type="AlphaFoldDB" id="A0A0P0X243"/>
<gene>
    <name evidence="7" type="ordered locus">Os07g0137000</name>
</gene>
<feature type="domain" description="HTH myb-type" evidence="6">
    <location>
        <begin position="15"/>
        <end position="64"/>
    </location>
</feature>
<evidence type="ECO:0000313" key="7">
    <source>
        <dbReference type="EMBL" id="BAF20766.1"/>
    </source>
</evidence>
<reference evidence="8" key="2">
    <citation type="journal article" date="2008" name="Nucleic Acids Res.">
        <title>The rice annotation project database (RAP-DB): 2008 update.</title>
        <authorList>
            <consortium name="The rice annotation project (RAP)"/>
        </authorList>
    </citation>
    <scope>GENOME REANNOTATION</scope>
    <source>
        <strain evidence="8">cv. Nipponbare</strain>
    </source>
</reference>
<dbReference type="InterPro" id="IPR001005">
    <property type="entry name" value="SANT/Myb"/>
</dbReference>
<dbReference type="PROSITE" id="PS51294">
    <property type="entry name" value="HTH_MYB"/>
    <property type="match status" value="1"/>
</dbReference>
<dbReference type="Proteomes" id="UP000000763">
    <property type="component" value="Chromosome 7"/>
</dbReference>
<dbReference type="SUPFAM" id="SSF46689">
    <property type="entry name" value="Homeodomain-like"/>
    <property type="match status" value="1"/>
</dbReference>
<evidence type="ECO:0000256" key="2">
    <source>
        <dbReference type="ARBA" id="ARBA00023125"/>
    </source>
</evidence>
<evidence type="ECO:0000256" key="3">
    <source>
        <dbReference type="ARBA" id="ARBA00023163"/>
    </source>
</evidence>
<dbReference type="GO" id="GO:0003677">
    <property type="term" value="F:DNA binding"/>
    <property type="evidence" value="ECO:0007669"/>
    <property type="project" value="UniProtKB-KW"/>
</dbReference>
<protein>
    <submittedName>
        <fullName evidence="7">Os07g0137000 protein</fullName>
    </submittedName>
</protein>
<evidence type="ECO:0000256" key="1">
    <source>
        <dbReference type="ARBA" id="ARBA00023015"/>
    </source>
</evidence>
<dbReference type="Gene3D" id="1.10.10.60">
    <property type="entry name" value="Homeodomain-like"/>
    <property type="match status" value="1"/>
</dbReference>
<keyword evidence="1" id="KW-0805">Transcription regulation</keyword>
<dbReference type="PANTHER" id="PTHR46621:SF1">
    <property type="entry name" value="SNRNA-ACTIVATING PROTEIN COMPLEX SUBUNIT 4"/>
    <property type="match status" value="1"/>
</dbReference>
<evidence type="ECO:0000256" key="4">
    <source>
        <dbReference type="ARBA" id="ARBA00023242"/>
    </source>
</evidence>
<dbReference type="PROSITE" id="PS50090">
    <property type="entry name" value="MYB_LIKE"/>
    <property type="match status" value="1"/>
</dbReference>
<keyword evidence="2" id="KW-0238">DNA-binding</keyword>
<organism evidence="7 8">
    <name type="scientific">Oryza sativa subsp. japonica</name>
    <name type="common">Rice</name>
    <dbReference type="NCBI Taxonomy" id="39947"/>
    <lineage>
        <taxon>Eukaryota</taxon>
        <taxon>Viridiplantae</taxon>
        <taxon>Streptophyta</taxon>
        <taxon>Embryophyta</taxon>
        <taxon>Tracheophyta</taxon>
        <taxon>Spermatophyta</taxon>
        <taxon>Magnoliopsida</taxon>
        <taxon>Liliopsida</taxon>
        <taxon>Poales</taxon>
        <taxon>Poaceae</taxon>
        <taxon>BOP clade</taxon>
        <taxon>Oryzoideae</taxon>
        <taxon>Oryzeae</taxon>
        <taxon>Oryzinae</taxon>
        <taxon>Oryza</taxon>
        <taxon>Oryza sativa</taxon>
    </lineage>
</organism>
<dbReference type="InterPro" id="IPR009057">
    <property type="entry name" value="Homeodomain-like_sf"/>
</dbReference>
<evidence type="ECO:0000259" key="6">
    <source>
        <dbReference type="PROSITE" id="PS51294"/>
    </source>
</evidence>
<dbReference type="Gramene" id="Os07t0137000-01">
    <property type="protein sequence ID" value="Os07t0137000-01"/>
    <property type="gene ID" value="Os07g0137000"/>
</dbReference>
<accession>A0A0P0X243</accession>
<reference evidence="7 8" key="1">
    <citation type="journal article" date="2005" name="Nature">
        <title>The map-based sequence of the rice genome.</title>
        <authorList>
            <consortium name="International rice genome sequencing project (IRGSP)"/>
            <person name="Matsumoto T."/>
            <person name="Wu J."/>
            <person name="Kanamori H."/>
            <person name="Katayose Y."/>
            <person name="Fujisawa M."/>
            <person name="Namiki N."/>
            <person name="Mizuno H."/>
            <person name="Yamamoto K."/>
            <person name="Antonio B.A."/>
            <person name="Baba T."/>
            <person name="Sakata K."/>
            <person name="Nagamura Y."/>
            <person name="Aoki H."/>
            <person name="Arikawa K."/>
            <person name="Arita K."/>
            <person name="Bito T."/>
            <person name="Chiden Y."/>
            <person name="Fujitsuka N."/>
            <person name="Fukunaka R."/>
            <person name="Hamada M."/>
            <person name="Harada C."/>
            <person name="Hayashi A."/>
            <person name="Hijishita S."/>
            <person name="Honda M."/>
            <person name="Hosokawa S."/>
            <person name="Ichikawa Y."/>
            <person name="Idonuma A."/>
            <person name="Iijima M."/>
            <person name="Ikeda M."/>
            <person name="Ikeno M."/>
            <person name="Ito K."/>
            <person name="Ito S."/>
            <person name="Ito T."/>
            <person name="Ito Y."/>
            <person name="Ito Y."/>
            <person name="Iwabuchi A."/>
            <person name="Kamiya K."/>
            <person name="Karasawa W."/>
            <person name="Kurita K."/>
            <person name="Katagiri S."/>
            <person name="Kikuta A."/>
            <person name="Kobayashi H."/>
            <person name="Kobayashi N."/>
            <person name="Machita K."/>
            <person name="Maehara T."/>
            <person name="Masukawa M."/>
            <person name="Mizubayashi T."/>
            <person name="Mukai Y."/>
            <person name="Nagasaki H."/>
            <person name="Nagata Y."/>
            <person name="Naito S."/>
            <person name="Nakashima M."/>
            <person name="Nakama Y."/>
            <person name="Nakamichi Y."/>
            <person name="Nakamura M."/>
            <person name="Meguro A."/>
            <person name="Negishi M."/>
            <person name="Ohta I."/>
            <person name="Ohta T."/>
            <person name="Okamoto M."/>
            <person name="Ono N."/>
            <person name="Saji S."/>
            <person name="Sakaguchi M."/>
            <person name="Sakai K."/>
            <person name="Shibata M."/>
            <person name="Shimokawa T."/>
            <person name="Song J."/>
            <person name="Takazaki Y."/>
            <person name="Terasawa K."/>
            <person name="Tsugane M."/>
            <person name="Tsuji K."/>
            <person name="Ueda S."/>
            <person name="Waki K."/>
            <person name="Yamagata H."/>
            <person name="Yamamoto M."/>
            <person name="Yamamoto S."/>
            <person name="Yamane H."/>
            <person name="Yoshiki S."/>
            <person name="Yoshihara R."/>
            <person name="Yukawa K."/>
            <person name="Zhong H."/>
            <person name="Yano M."/>
            <person name="Yuan Q."/>
            <person name="Ouyang S."/>
            <person name="Liu J."/>
            <person name="Jones K.M."/>
            <person name="Gansberger K."/>
            <person name="Moffat K."/>
            <person name="Hill J."/>
            <person name="Bera J."/>
            <person name="Fadrosh D."/>
            <person name="Jin S."/>
            <person name="Johri S."/>
            <person name="Kim M."/>
            <person name="Overton L."/>
            <person name="Reardon M."/>
            <person name="Tsitrin T."/>
            <person name="Vuong H."/>
            <person name="Weaver B."/>
            <person name="Ciecko A."/>
            <person name="Tallon L."/>
            <person name="Jackson J."/>
            <person name="Pai G."/>
            <person name="Aken S.V."/>
            <person name="Utterback T."/>
            <person name="Reidmuller S."/>
            <person name="Feldblyum T."/>
            <person name="Hsiao J."/>
            <person name="Zismann V."/>
            <person name="Iobst S."/>
            <person name="de Vazeille A.R."/>
            <person name="Buell C.R."/>
            <person name="Ying K."/>
            <person name="Li Y."/>
            <person name="Lu T."/>
            <person name="Huang Y."/>
            <person name="Zhao Q."/>
            <person name="Feng Q."/>
            <person name="Zhang L."/>
            <person name="Zhu J."/>
            <person name="Weng Q."/>
            <person name="Mu J."/>
            <person name="Lu Y."/>
            <person name="Fan D."/>
            <person name="Liu Y."/>
            <person name="Guan J."/>
            <person name="Zhang Y."/>
            <person name="Yu S."/>
            <person name="Liu X."/>
            <person name="Zhang Y."/>
            <person name="Hong G."/>
            <person name="Han B."/>
            <person name="Choisne N."/>
            <person name="Demange N."/>
            <person name="Orjeda G."/>
            <person name="Samain S."/>
            <person name="Cattolico L."/>
            <person name="Pelletier E."/>
            <person name="Couloux A."/>
            <person name="Segurens B."/>
            <person name="Wincker P."/>
            <person name="D'Hont A."/>
            <person name="Scarpelli C."/>
            <person name="Weissenbach J."/>
            <person name="Salanoubat M."/>
            <person name="Quetier F."/>
            <person name="Yu Y."/>
            <person name="Kim H.R."/>
            <person name="Rambo T."/>
            <person name="Currie J."/>
            <person name="Collura K."/>
            <person name="Luo M."/>
            <person name="Yang T."/>
            <person name="Ammiraju J.S.S."/>
            <person name="Engler F."/>
            <person name="Soderlund C."/>
            <person name="Wing R.A."/>
            <person name="Palmer L.E."/>
            <person name="de la Bastide M."/>
            <person name="Spiegel L."/>
            <person name="Nascimento L."/>
            <person name="Zutavern T."/>
            <person name="O'Shaughnessy A."/>
            <person name="Dike S."/>
            <person name="Dedhia N."/>
            <person name="Preston R."/>
            <person name="Balija V."/>
            <person name="McCombie W.R."/>
            <person name="Chow T."/>
            <person name="Chen H."/>
            <person name="Chung M."/>
            <person name="Chen C."/>
            <person name="Shaw J."/>
            <person name="Wu H."/>
            <person name="Hsiao K."/>
            <person name="Chao Y."/>
            <person name="Chu M."/>
            <person name="Cheng C."/>
            <person name="Hour A."/>
            <person name="Lee P."/>
            <person name="Lin S."/>
            <person name="Lin Y."/>
            <person name="Liou J."/>
            <person name="Liu S."/>
            <person name="Hsing Y."/>
            <person name="Raghuvanshi S."/>
            <person name="Mohanty A."/>
            <person name="Bharti A.K."/>
            <person name="Gaur A."/>
            <person name="Gupta V."/>
            <person name="Kumar D."/>
            <person name="Ravi V."/>
            <person name="Vij S."/>
            <person name="Kapur A."/>
            <person name="Khurana P."/>
            <person name="Khurana P."/>
            <person name="Khurana J.P."/>
            <person name="Tyagi A.K."/>
            <person name="Gaikwad K."/>
            <person name="Singh A."/>
            <person name="Dalal V."/>
            <person name="Srivastava S."/>
            <person name="Dixit A."/>
            <person name="Pal A.K."/>
            <person name="Ghazi I.A."/>
            <person name="Yadav M."/>
            <person name="Pandit A."/>
            <person name="Bhargava A."/>
            <person name="Sureshbabu K."/>
            <person name="Batra K."/>
            <person name="Sharma T.R."/>
            <person name="Mohapatra T."/>
            <person name="Singh N.K."/>
            <person name="Messing J."/>
            <person name="Nelson A.B."/>
            <person name="Fuks G."/>
            <person name="Kavchok S."/>
            <person name="Keizer G."/>
            <person name="Linton E."/>
            <person name="Llaca V."/>
            <person name="Song R."/>
            <person name="Tanyolac B."/>
            <person name="Young S."/>
            <person name="Ho-Il K."/>
            <person name="Hahn J.H."/>
            <person name="Sangsakoo G."/>
            <person name="Vanavichit A."/>
            <person name="de Mattos Luiz.A.T."/>
            <person name="Zimmer P.D."/>
            <person name="Malone G."/>
            <person name="Dellagostin O."/>
            <person name="de Oliveira A.C."/>
            <person name="Bevan M."/>
            <person name="Bancroft I."/>
            <person name="Minx P."/>
            <person name="Cordum H."/>
            <person name="Wilson R."/>
            <person name="Cheng Z."/>
            <person name="Jin W."/>
            <person name="Jiang J."/>
            <person name="Leong S.A."/>
            <person name="Iwama H."/>
            <person name="Gojobori T."/>
            <person name="Itoh T."/>
            <person name="Niimura Y."/>
            <person name="Fujii Y."/>
            <person name="Habara T."/>
            <person name="Sakai H."/>
            <person name="Sato Y."/>
            <person name="Wilson G."/>
            <person name="Kumar K."/>
            <person name="McCouch S."/>
            <person name="Juretic N."/>
            <person name="Hoen D."/>
            <person name="Wright S."/>
            <person name="Bruskiewich R."/>
            <person name="Bureau T."/>
            <person name="Miyao A."/>
            <person name="Hirochika H."/>
            <person name="Nishikawa T."/>
            <person name="Kadowaki K."/>
            <person name="Sugiura M."/>
            <person name="Burr B."/>
            <person name="Sasaki T."/>
        </authorList>
    </citation>
    <scope>NUCLEOTIDE SEQUENCE [LARGE SCALE GENOMIC DNA]</scope>
    <source>
        <strain evidence="8">cv. Nipponbare</strain>
    </source>
</reference>
<dbReference type="PANTHER" id="PTHR46621">
    <property type="entry name" value="SNRNA-ACTIVATING PROTEIN COMPLEX SUBUNIT 4"/>
    <property type="match status" value="1"/>
</dbReference>
<keyword evidence="3" id="KW-0804">Transcription</keyword>
<dbReference type="InterPro" id="IPR017930">
    <property type="entry name" value="Myb_dom"/>
</dbReference>
<feature type="domain" description="Myb-like" evidence="5">
    <location>
        <begin position="9"/>
        <end position="60"/>
    </location>
</feature>
<proteinExistence type="predicted"/>
<dbReference type="SMR" id="A0A0P0X243"/>
<dbReference type="EMBL" id="AP008213">
    <property type="protein sequence ID" value="BAF20766.1"/>
    <property type="molecule type" value="Genomic_DNA"/>
</dbReference>
<dbReference type="KEGG" id="dosa:Os07g0137000"/>
<dbReference type="InterPro" id="IPR051575">
    <property type="entry name" value="Myb-like_DNA-bd"/>
</dbReference>
<feature type="non-terminal residue" evidence="7">
    <location>
        <position position="1"/>
    </location>
</feature>
<evidence type="ECO:0000259" key="5">
    <source>
        <dbReference type="PROSITE" id="PS50090"/>
    </source>
</evidence>
<evidence type="ECO:0000313" key="8">
    <source>
        <dbReference type="Proteomes" id="UP000000763"/>
    </source>
</evidence>
<sequence length="73" mass="8398">GRWRETLNPESSKVGSWSLDEDKRLMVPVKLFGSGSWNKILLSSFLVAQSQCNERWPSVRDPDIDLGESRYRS</sequence>
<name>A0A0P0X243_ORYSJ</name>
<keyword evidence="4" id="KW-0539">Nucleus</keyword>